<sequence length="86" mass="9289">MSCSGRPSGPRSCTRKSCPSSRTASTSATPCWSDRLHQFHEGDVYNPVEPAAFLTRLQTIGFTDIMFVVGHTLLFRARKAAADAGA</sequence>
<feature type="compositionally biased region" description="Low complexity" evidence="1">
    <location>
        <begin position="17"/>
        <end position="29"/>
    </location>
</feature>
<dbReference type="RefSeq" id="WP_145859930.1">
    <property type="nucleotide sequence ID" value="NZ_RPFW01000007.1"/>
</dbReference>
<dbReference type="EMBL" id="RPFW01000007">
    <property type="protein sequence ID" value="TVZ01406.1"/>
    <property type="molecule type" value="Genomic_DNA"/>
</dbReference>
<dbReference type="Proteomes" id="UP000460272">
    <property type="component" value="Unassembled WGS sequence"/>
</dbReference>
<evidence type="ECO:0000313" key="3">
    <source>
        <dbReference type="Proteomes" id="UP000460272"/>
    </source>
</evidence>
<dbReference type="AlphaFoldDB" id="A0A6P2BT59"/>
<comment type="caution">
    <text evidence="2">The sequence shown here is derived from an EMBL/GenBank/DDBJ whole genome shotgun (WGS) entry which is preliminary data.</text>
</comment>
<protein>
    <submittedName>
        <fullName evidence="2">Uncharacterized protein</fullName>
    </submittedName>
</protein>
<name>A0A6P2BT59_9ACTN</name>
<accession>A0A6P2BT59</accession>
<reference evidence="2 3" key="1">
    <citation type="submission" date="2018-11" db="EMBL/GenBank/DDBJ databases">
        <title>Trebonia kvetii gen.nov., sp.nov., a novel acidophilic actinobacterium, and proposal of the new actinobacterial family Treboniaceae fam. nov.</title>
        <authorList>
            <person name="Rapoport D."/>
            <person name="Sagova-Mareckova M."/>
            <person name="Sedlacek I."/>
            <person name="Provaznik J."/>
            <person name="Kralova S."/>
            <person name="Pavlinic D."/>
            <person name="Benes V."/>
            <person name="Kopecky J."/>
        </authorList>
    </citation>
    <scope>NUCLEOTIDE SEQUENCE [LARGE SCALE GENOMIC DNA]</scope>
    <source>
        <strain evidence="2 3">15Tr583</strain>
    </source>
</reference>
<gene>
    <name evidence="2" type="ORF">EAS64_34690</name>
</gene>
<keyword evidence="3" id="KW-1185">Reference proteome</keyword>
<feature type="region of interest" description="Disordered" evidence="1">
    <location>
        <begin position="1"/>
        <end position="29"/>
    </location>
</feature>
<organism evidence="2 3">
    <name type="scientific">Trebonia kvetii</name>
    <dbReference type="NCBI Taxonomy" id="2480626"/>
    <lineage>
        <taxon>Bacteria</taxon>
        <taxon>Bacillati</taxon>
        <taxon>Actinomycetota</taxon>
        <taxon>Actinomycetes</taxon>
        <taxon>Streptosporangiales</taxon>
        <taxon>Treboniaceae</taxon>
        <taxon>Trebonia</taxon>
    </lineage>
</organism>
<proteinExistence type="predicted"/>
<evidence type="ECO:0000313" key="2">
    <source>
        <dbReference type="EMBL" id="TVZ01406.1"/>
    </source>
</evidence>
<dbReference type="OrthoDB" id="9805171at2"/>
<evidence type="ECO:0000256" key="1">
    <source>
        <dbReference type="SAM" id="MobiDB-lite"/>
    </source>
</evidence>